<keyword evidence="5 7" id="KW-1133">Transmembrane helix</keyword>
<dbReference type="GO" id="GO:0006813">
    <property type="term" value="P:potassium ion transport"/>
    <property type="evidence" value="ECO:0007669"/>
    <property type="project" value="InterPro"/>
</dbReference>
<dbReference type="AlphaFoldDB" id="A0A839STC5"/>
<feature type="transmembrane region" description="Helical" evidence="7">
    <location>
        <begin position="139"/>
        <end position="165"/>
    </location>
</feature>
<feature type="domain" description="RCK C-terminal" evidence="8">
    <location>
        <begin position="303"/>
        <end position="389"/>
    </location>
</feature>
<dbReference type="EMBL" id="JACHXA010000006">
    <property type="protein sequence ID" value="MBB3066107.1"/>
    <property type="molecule type" value="Genomic_DNA"/>
</dbReference>
<dbReference type="InterPro" id="IPR004680">
    <property type="entry name" value="Cit_transptr-like_dom"/>
</dbReference>
<dbReference type="GO" id="GO:0005886">
    <property type="term" value="C:plasma membrane"/>
    <property type="evidence" value="ECO:0007669"/>
    <property type="project" value="TreeGrafter"/>
</dbReference>
<keyword evidence="6 7" id="KW-0472">Membrane</keyword>
<feature type="domain" description="RCK C-terminal" evidence="8">
    <location>
        <begin position="211"/>
        <end position="296"/>
    </location>
</feature>
<dbReference type="PANTHER" id="PTHR43652">
    <property type="entry name" value="BASIC AMINO ACID ANTIPORTER YFCC-RELATED"/>
    <property type="match status" value="1"/>
</dbReference>
<name>A0A839STC5_9PROT</name>
<feature type="transmembrane region" description="Helical" evidence="7">
    <location>
        <begin position="404"/>
        <end position="427"/>
    </location>
</feature>
<feature type="transmembrane region" description="Helical" evidence="7">
    <location>
        <begin position="185"/>
        <end position="205"/>
    </location>
</feature>
<evidence type="ECO:0000259" key="8">
    <source>
        <dbReference type="PROSITE" id="PS51202"/>
    </source>
</evidence>
<dbReference type="PROSITE" id="PS51202">
    <property type="entry name" value="RCK_C"/>
    <property type="match status" value="2"/>
</dbReference>
<keyword evidence="2" id="KW-0813">Transport</keyword>
<dbReference type="SUPFAM" id="SSF116726">
    <property type="entry name" value="TrkA C-terminal domain-like"/>
    <property type="match status" value="2"/>
</dbReference>
<comment type="caution">
    <text evidence="9">The sequence shown here is derived from an EMBL/GenBank/DDBJ whole genome shotgun (WGS) entry which is preliminary data.</text>
</comment>
<dbReference type="InterPro" id="IPR006037">
    <property type="entry name" value="RCK_C"/>
</dbReference>
<sequence length="596" mass="62597">MLSLPTSYDQVAILAIVIGFFALLAWGRFRYDLLAFATLIITVVLGLVPATEAFMGFGHPATITVALVLILSRALAESGAIDPLTRAISPLTGHTSTHVAGLAGSGALLSGFMNNVGALGLLMPVALQSALKAKRPGSLLLMPLSFGCILGGLVTLIGTPPNIIVASIRADVLGESFQMFDYTPVGGAVALVGLVFLAVVGWRLVPARQNGSAEQLFDLGDYVTEIQVVEGSKAVDGTITELAELTKDVDAEVVGLLRQGRRLPRLQRREVLQIGDLLLIEAAASEIEKFVKATGFKLAEDRGKAEELLRSGEGEILEAAVPPDCPVVGRSLGQLRLSARHNLVAIGLARQGKPYHGRLRDLRLQAGDILLLHGERDHLAEGLKALGLLPLAERGLSYGLRDGAWWIVGCFAAAIAIASTGVLPAAVTFGGAIAVLVFGGRLPLRQVYAAIDWPVIVLLGALIPVGSALQTTGATDTIVDGIQWMTQGWPAAAVLTLILVVTMTVSDVLNNAATAVIMAPISLILADRMAVNPDAFLMAVAVGASCAFLTPIGHQNNALILGPGGYRFGDYWRLGLPLEILVVGVAVPMILLVWPL</sequence>
<feature type="transmembrane region" description="Helical" evidence="7">
    <location>
        <begin position="481"/>
        <end position="502"/>
    </location>
</feature>
<evidence type="ECO:0000256" key="7">
    <source>
        <dbReference type="SAM" id="Phobius"/>
    </source>
</evidence>
<protein>
    <submittedName>
        <fullName evidence="9">Di/tricarboxylate transporter</fullName>
    </submittedName>
</protein>
<keyword evidence="4" id="KW-0677">Repeat</keyword>
<feature type="transmembrane region" description="Helical" evidence="7">
    <location>
        <begin position="33"/>
        <end position="51"/>
    </location>
</feature>
<evidence type="ECO:0000256" key="6">
    <source>
        <dbReference type="ARBA" id="ARBA00023136"/>
    </source>
</evidence>
<dbReference type="PANTHER" id="PTHR43652:SF2">
    <property type="entry name" value="BASIC AMINO ACID ANTIPORTER YFCC-RELATED"/>
    <property type="match status" value="1"/>
</dbReference>
<evidence type="ECO:0000313" key="10">
    <source>
        <dbReference type="Proteomes" id="UP000581135"/>
    </source>
</evidence>
<evidence type="ECO:0000313" key="9">
    <source>
        <dbReference type="EMBL" id="MBB3066107.1"/>
    </source>
</evidence>
<keyword evidence="10" id="KW-1185">Reference proteome</keyword>
<keyword evidence="3 7" id="KW-0812">Transmembrane</keyword>
<feature type="transmembrane region" description="Helical" evidence="7">
    <location>
        <begin position="6"/>
        <end position="26"/>
    </location>
</feature>
<dbReference type="Gene3D" id="3.30.70.1450">
    <property type="entry name" value="Regulator of K+ conductance, C-terminal domain"/>
    <property type="match status" value="2"/>
</dbReference>
<accession>A0A839STC5</accession>
<evidence type="ECO:0000256" key="5">
    <source>
        <dbReference type="ARBA" id="ARBA00022989"/>
    </source>
</evidence>
<comment type="subcellular location">
    <subcellularLocation>
        <location evidence="1">Membrane</location>
        <topology evidence="1">Multi-pass membrane protein</topology>
    </subcellularLocation>
</comment>
<dbReference type="Proteomes" id="UP000581135">
    <property type="component" value="Unassembled WGS sequence"/>
</dbReference>
<dbReference type="Pfam" id="PF02080">
    <property type="entry name" value="TrkA_C"/>
    <property type="match status" value="1"/>
</dbReference>
<feature type="transmembrane region" description="Helical" evidence="7">
    <location>
        <begin position="535"/>
        <end position="554"/>
    </location>
</feature>
<evidence type="ECO:0000256" key="2">
    <source>
        <dbReference type="ARBA" id="ARBA00022448"/>
    </source>
</evidence>
<dbReference type="InterPro" id="IPR051679">
    <property type="entry name" value="DASS-Related_Transporters"/>
</dbReference>
<evidence type="ECO:0000256" key="4">
    <source>
        <dbReference type="ARBA" id="ARBA00022737"/>
    </source>
</evidence>
<evidence type="ECO:0000256" key="3">
    <source>
        <dbReference type="ARBA" id="ARBA00022692"/>
    </source>
</evidence>
<evidence type="ECO:0000256" key="1">
    <source>
        <dbReference type="ARBA" id="ARBA00004141"/>
    </source>
</evidence>
<dbReference type="Pfam" id="PF03600">
    <property type="entry name" value="CitMHS"/>
    <property type="match status" value="1"/>
</dbReference>
<dbReference type="GO" id="GO:0008324">
    <property type="term" value="F:monoatomic cation transmembrane transporter activity"/>
    <property type="evidence" value="ECO:0007669"/>
    <property type="project" value="InterPro"/>
</dbReference>
<feature type="transmembrane region" description="Helical" evidence="7">
    <location>
        <begin position="447"/>
        <end position="469"/>
    </location>
</feature>
<dbReference type="RefSeq" id="WP_183416920.1">
    <property type="nucleotide sequence ID" value="NZ_JACHXA010000006.1"/>
</dbReference>
<feature type="transmembrane region" description="Helical" evidence="7">
    <location>
        <begin position="574"/>
        <end position="594"/>
    </location>
</feature>
<dbReference type="CDD" id="cd01115">
    <property type="entry name" value="SLC13_permease"/>
    <property type="match status" value="1"/>
</dbReference>
<dbReference type="InterPro" id="IPR036721">
    <property type="entry name" value="RCK_C_sf"/>
</dbReference>
<organism evidence="9 10">
    <name type="scientific">Limibacillus halophilus</name>
    <dbReference type="NCBI Taxonomy" id="1579333"/>
    <lineage>
        <taxon>Bacteria</taxon>
        <taxon>Pseudomonadati</taxon>
        <taxon>Pseudomonadota</taxon>
        <taxon>Alphaproteobacteria</taxon>
        <taxon>Rhodospirillales</taxon>
        <taxon>Rhodovibrionaceae</taxon>
        <taxon>Limibacillus</taxon>
    </lineage>
</organism>
<proteinExistence type="predicted"/>
<reference evidence="9 10" key="1">
    <citation type="submission" date="2020-08" db="EMBL/GenBank/DDBJ databases">
        <title>Genomic Encyclopedia of Type Strains, Phase III (KMG-III): the genomes of soil and plant-associated and newly described type strains.</title>
        <authorList>
            <person name="Whitman W."/>
        </authorList>
    </citation>
    <scope>NUCLEOTIDE SEQUENCE [LARGE SCALE GENOMIC DNA]</scope>
    <source>
        <strain evidence="9 10">CECT 8803</strain>
    </source>
</reference>
<gene>
    <name evidence="9" type="ORF">FHR98_002410</name>
</gene>